<dbReference type="GO" id="GO:0019646">
    <property type="term" value="P:aerobic electron transport chain"/>
    <property type="evidence" value="ECO:0007669"/>
    <property type="project" value="TreeGrafter"/>
</dbReference>
<dbReference type="PANTHER" id="PTHR42913">
    <property type="entry name" value="APOPTOSIS-INDUCING FACTOR 1"/>
    <property type="match status" value="1"/>
</dbReference>
<dbReference type="RefSeq" id="WP_167465595.1">
    <property type="nucleotide sequence ID" value="NZ_CP046171.1"/>
</dbReference>
<comment type="similarity">
    <text evidence="2">Belongs to the NADH dehydrogenase family.</text>
</comment>
<dbReference type="Pfam" id="PF07992">
    <property type="entry name" value="Pyr_redox_2"/>
    <property type="match status" value="1"/>
</dbReference>
<dbReference type="PANTHER" id="PTHR42913:SF3">
    <property type="entry name" value="64 KDA MITOCHONDRIAL NADH DEHYDROGENASE (EUROFUNG)"/>
    <property type="match status" value="1"/>
</dbReference>
<feature type="domain" description="FAD/NAD(P)-binding" evidence="6">
    <location>
        <begin position="6"/>
        <end position="275"/>
    </location>
</feature>
<dbReference type="PRINTS" id="PR00469">
    <property type="entry name" value="PNDRDTASEII"/>
</dbReference>
<dbReference type="Proteomes" id="UP000501705">
    <property type="component" value="Chromosome"/>
</dbReference>
<dbReference type="PRINTS" id="PR00368">
    <property type="entry name" value="FADPNR"/>
</dbReference>
<gene>
    <name evidence="7" type="ORF">F5X71_33555</name>
</gene>
<keyword evidence="5" id="KW-0560">Oxidoreductase</keyword>
<keyword evidence="3" id="KW-0285">Flavoprotein</keyword>
<dbReference type="InterPro" id="IPR036188">
    <property type="entry name" value="FAD/NAD-bd_sf"/>
</dbReference>
<evidence type="ECO:0000259" key="6">
    <source>
        <dbReference type="Pfam" id="PF07992"/>
    </source>
</evidence>
<evidence type="ECO:0000256" key="1">
    <source>
        <dbReference type="ARBA" id="ARBA00001974"/>
    </source>
</evidence>
<name>A0A6G9Y0B6_NOCBR</name>
<dbReference type="Gene3D" id="3.50.50.100">
    <property type="match status" value="1"/>
</dbReference>
<protein>
    <submittedName>
        <fullName evidence="7">NAD(P)-binding protein</fullName>
    </submittedName>
</protein>
<dbReference type="InterPro" id="IPR023753">
    <property type="entry name" value="FAD/NAD-binding_dom"/>
</dbReference>
<dbReference type="SUPFAM" id="SSF51905">
    <property type="entry name" value="FAD/NAD(P)-binding domain"/>
    <property type="match status" value="1"/>
</dbReference>
<comment type="cofactor">
    <cofactor evidence="1">
        <name>FAD</name>
        <dbReference type="ChEBI" id="CHEBI:57692"/>
    </cofactor>
</comment>
<dbReference type="GO" id="GO:0003955">
    <property type="term" value="F:NAD(P)H dehydrogenase (quinone) activity"/>
    <property type="evidence" value="ECO:0007669"/>
    <property type="project" value="TreeGrafter"/>
</dbReference>
<evidence type="ECO:0000256" key="4">
    <source>
        <dbReference type="ARBA" id="ARBA00022827"/>
    </source>
</evidence>
<organism evidence="7 8">
    <name type="scientific">Nocardia brasiliensis</name>
    <dbReference type="NCBI Taxonomy" id="37326"/>
    <lineage>
        <taxon>Bacteria</taxon>
        <taxon>Bacillati</taxon>
        <taxon>Actinomycetota</taxon>
        <taxon>Actinomycetes</taxon>
        <taxon>Mycobacteriales</taxon>
        <taxon>Nocardiaceae</taxon>
        <taxon>Nocardia</taxon>
    </lineage>
</organism>
<proteinExistence type="inferred from homology"/>
<evidence type="ECO:0000313" key="7">
    <source>
        <dbReference type="EMBL" id="QIS06576.1"/>
    </source>
</evidence>
<accession>A0A6G9Y0B6</accession>
<dbReference type="EMBL" id="CP046171">
    <property type="protein sequence ID" value="QIS06576.1"/>
    <property type="molecule type" value="Genomic_DNA"/>
</dbReference>
<reference evidence="7 8" key="1">
    <citation type="journal article" date="2019" name="ACS Chem. Biol.">
        <title>Identification and Mobilization of a Cryptic Antibiotic Biosynthesis Gene Locus from a Human-Pathogenic Nocardia Isolate.</title>
        <authorList>
            <person name="Herisse M."/>
            <person name="Ishida K."/>
            <person name="Porter J.L."/>
            <person name="Howden B."/>
            <person name="Hertweck C."/>
            <person name="Stinear T.P."/>
            <person name="Pidot S.J."/>
        </authorList>
    </citation>
    <scope>NUCLEOTIDE SEQUENCE [LARGE SCALE GENOMIC DNA]</scope>
    <source>
        <strain evidence="7 8">AUSMDU00024985</strain>
    </source>
</reference>
<evidence type="ECO:0000313" key="8">
    <source>
        <dbReference type="Proteomes" id="UP000501705"/>
    </source>
</evidence>
<evidence type="ECO:0000256" key="3">
    <source>
        <dbReference type="ARBA" id="ARBA00022630"/>
    </source>
</evidence>
<dbReference type="InterPro" id="IPR051169">
    <property type="entry name" value="NADH-Q_oxidoreductase"/>
</dbReference>
<sequence>MTGQHRIVVLGAGYAGLAAARRLARKARGAEITVVDARERFVERVRLHQQAAGQEIPAWDIRELLARKEIGFVRARAESIDTEGKRVLLDTGTELGYDTLVYTLGSVADLSGVPGVARYAYSVATPEDADRFVAPSGTVAVVGSGSTGIELAAELGESRPDLRVLLLGSEAPGAWLSPRAQAHITRVLDRLGVEIHSDAKVIEVTPAGVRLADGTLIEAAATVWTAGFGVPDLARRSGIAVDGMGRVCTDTTLRSISHPDVYAAGDCAVVAGPGDRSLRMACATALPGGKQVADAIAARLRGARPRPLRFRYFGQAMSLGRRDGIIQSLHADDSPARFVLTGRTAAWAKEQVVRGAARATQP</sequence>
<keyword evidence="4" id="KW-0274">FAD</keyword>
<evidence type="ECO:0000256" key="5">
    <source>
        <dbReference type="ARBA" id="ARBA00023002"/>
    </source>
</evidence>
<evidence type="ECO:0000256" key="2">
    <source>
        <dbReference type="ARBA" id="ARBA00005272"/>
    </source>
</evidence>
<dbReference type="AlphaFoldDB" id="A0A6G9Y0B6"/>